<sequence>MAAHRQDNPFQDPPTHGLDANPFSDPTVQGALGSHAGYEETAYQVETPSEFHNVDTNSLGDSIGTSGRSDDTAARLAEIKRKETELEQRERSLGQREEHVKNYGKNNWPPFYPVFFHDIDVEIPTELRPDVRTIYRGWLLLVLVLAWNMITSIFLLTSGASAGGADLGSGIFYLPVITVLSFLLWYRPVYNAYAKEHSIFYLLYFIFGGFHVAFCFYMLIGIPGTGSAGLINMIAAFGRGSILTGVFGVIATVGWAILSLGNAWMWRAVWKHWHDKGHTFSQAKEEVATSGLKAYFGRGNNL</sequence>
<evidence type="ECO:0000256" key="5">
    <source>
        <dbReference type="SAM" id="Coils"/>
    </source>
</evidence>
<evidence type="ECO:0000256" key="3">
    <source>
        <dbReference type="ARBA" id="ARBA00022989"/>
    </source>
</evidence>
<dbReference type="GeneID" id="18931742"/>
<evidence type="ECO:0008006" key="10">
    <source>
        <dbReference type="Google" id="ProtNLM"/>
    </source>
</evidence>
<evidence type="ECO:0000256" key="7">
    <source>
        <dbReference type="SAM" id="Phobius"/>
    </source>
</evidence>
<dbReference type="Pfam" id="PF04144">
    <property type="entry name" value="SCAMP"/>
    <property type="match status" value="1"/>
</dbReference>
<keyword evidence="9" id="KW-1185">Reference proteome</keyword>
<dbReference type="Proteomes" id="UP000001072">
    <property type="component" value="Unassembled WGS sequence"/>
</dbReference>
<reference evidence="9" key="1">
    <citation type="journal article" date="2011" name="Proc. Natl. Acad. Sci. U.S.A.">
        <title>Obligate biotrophy features unraveled by the genomic analysis of rust fungi.</title>
        <authorList>
            <person name="Duplessis S."/>
            <person name="Cuomo C.A."/>
            <person name="Lin Y.-C."/>
            <person name="Aerts A."/>
            <person name="Tisserant E."/>
            <person name="Veneault-Fourrey C."/>
            <person name="Joly D.L."/>
            <person name="Hacquard S."/>
            <person name="Amselem J."/>
            <person name="Cantarel B.L."/>
            <person name="Chiu R."/>
            <person name="Coutinho P.M."/>
            <person name="Feau N."/>
            <person name="Field M."/>
            <person name="Frey P."/>
            <person name="Gelhaye E."/>
            <person name="Goldberg J."/>
            <person name="Grabherr M.G."/>
            <person name="Kodira C.D."/>
            <person name="Kohler A."/>
            <person name="Kuees U."/>
            <person name="Lindquist E.A."/>
            <person name="Lucas S.M."/>
            <person name="Mago R."/>
            <person name="Mauceli E."/>
            <person name="Morin E."/>
            <person name="Murat C."/>
            <person name="Pangilinan J.L."/>
            <person name="Park R."/>
            <person name="Pearson M."/>
            <person name="Quesneville H."/>
            <person name="Rouhier N."/>
            <person name="Sakthikumar S."/>
            <person name="Salamov A.A."/>
            <person name="Schmutz J."/>
            <person name="Selles B."/>
            <person name="Shapiro H."/>
            <person name="Tanguay P."/>
            <person name="Tuskan G.A."/>
            <person name="Henrissat B."/>
            <person name="Van de Peer Y."/>
            <person name="Rouze P."/>
            <person name="Ellis J.G."/>
            <person name="Dodds P.N."/>
            <person name="Schein J.E."/>
            <person name="Zhong S."/>
            <person name="Hamelin R.C."/>
            <person name="Grigoriev I.V."/>
            <person name="Szabo L.J."/>
            <person name="Martin F."/>
        </authorList>
    </citation>
    <scope>NUCLEOTIDE SEQUENCE [LARGE SCALE GENOMIC DNA]</scope>
    <source>
        <strain evidence="9">98AG31 / pathotype 3-4-7</strain>
    </source>
</reference>
<dbReference type="InParanoid" id="F4RCS8"/>
<dbReference type="OrthoDB" id="242866at2759"/>
<evidence type="ECO:0000256" key="4">
    <source>
        <dbReference type="ARBA" id="ARBA00023136"/>
    </source>
</evidence>
<comment type="subcellular location">
    <subcellularLocation>
        <location evidence="1">Membrane</location>
        <topology evidence="1">Multi-pass membrane protein</topology>
    </subcellularLocation>
</comment>
<keyword evidence="3 7" id="KW-1133">Transmembrane helix</keyword>
<evidence type="ECO:0000313" key="9">
    <source>
        <dbReference type="Proteomes" id="UP000001072"/>
    </source>
</evidence>
<feature type="region of interest" description="Disordered" evidence="6">
    <location>
        <begin position="1"/>
        <end position="40"/>
    </location>
</feature>
<keyword evidence="2 7" id="KW-0812">Transmembrane</keyword>
<dbReference type="GO" id="GO:0015031">
    <property type="term" value="P:protein transport"/>
    <property type="evidence" value="ECO:0007669"/>
    <property type="project" value="InterPro"/>
</dbReference>
<dbReference type="InterPro" id="IPR007273">
    <property type="entry name" value="SCAMP"/>
</dbReference>
<dbReference type="eggNOG" id="KOG3088">
    <property type="taxonomic scope" value="Eukaryota"/>
</dbReference>
<keyword evidence="5" id="KW-0175">Coiled coil</keyword>
<dbReference type="EMBL" id="GL883096">
    <property type="protein sequence ID" value="EGG09773.1"/>
    <property type="molecule type" value="Genomic_DNA"/>
</dbReference>
<feature type="coiled-coil region" evidence="5">
    <location>
        <begin position="69"/>
        <end position="96"/>
    </location>
</feature>
<accession>F4RCS8</accession>
<dbReference type="AlphaFoldDB" id="F4RCS8"/>
<organism evidence="9">
    <name type="scientific">Melampsora larici-populina (strain 98AG31 / pathotype 3-4-7)</name>
    <name type="common">Poplar leaf rust fungus</name>
    <dbReference type="NCBI Taxonomy" id="747676"/>
    <lineage>
        <taxon>Eukaryota</taxon>
        <taxon>Fungi</taxon>
        <taxon>Dikarya</taxon>
        <taxon>Basidiomycota</taxon>
        <taxon>Pucciniomycotina</taxon>
        <taxon>Pucciniomycetes</taxon>
        <taxon>Pucciniales</taxon>
        <taxon>Melampsoraceae</taxon>
        <taxon>Melampsora</taxon>
    </lineage>
</organism>
<dbReference type="KEGG" id="mlr:MELLADRAFT_71161"/>
<dbReference type="PANTHER" id="PTHR10687:SF90">
    <property type="entry name" value="SECRETORY CARRIER MEMBRANE PROTEIN"/>
    <property type="match status" value="1"/>
</dbReference>
<name>F4RCS8_MELLP</name>
<protein>
    <recommendedName>
        <fullName evidence="10">Secretory carrier membrane protein</fullName>
    </recommendedName>
</protein>
<evidence type="ECO:0000256" key="6">
    <source>
        <dbReference type="SAM" id="MobiDB-lite"/>
    </source>
</evidence>
<feature type="transmembrane region" description="Helical" evidence="7">
    <location>
        <begin position="167"/>
        <end position="186"/>
    </location>
</feature>
<feature type="transmembrane region" description="Helical" evidence="7">
    <location>
        <begin position="198"/>
        <end position="222"/>
    </location>
</feature>
<evidence type="ECO:0000256" key="1">
    <source>
        <dbReference type="ARBA" id="ARBA00004141"/>
    </source>
</evidence>
<evidence type="ECO:0000256" key="2">
    <source>
        <dbReference type="ARBA" id="ARBA00022692"/>
    </source>
</evidence>
<dbReference type="PANTHER" id="PTHR10687">
    <property type="entry name" value="SECRETORY CARRIER-ASSOCIATED MEMBRANE PROTEIN SCAMP"/>
    <property type="match status" value="1"/>
</dbReference>
<feature type="transmembrane region" description="Helical" evidence="7">
    <location>
        <begin position="138"/>
        <end position="161"/>
    </location>
</feature>
<feature type="transmembrane region" description="Helical" evidence="7">
    <location>
        <begin position="242"/>
        <end position="266"/>
    </location>
</feature>
<gene>
    <name evidence="8" type="ORF">MELLADRAFT_71161</name>
</gene>
<dbReference type="GO" id="GO:0032588">
    <property type="term" value="C:trans-Golgi network membrane"/>
    <property type="evidence" value="ECO:0007669"/>
    <property type="project" value="TreeGrafter"/>
</dbReference>
<dbReference type="VEuPathDB" id="FungiDB:MELLADRAFT_71161"/>
<dbReference type="HOGENOM" id="CLU_066546_2_0_1"/>
<keyword evidence="4 7" id="KW-0472">Membrane</keyword>
<evidence type="ECO:0000313" key="8">
    <source>
        <dbReference type="EMBL" id="EGG09773.1"/>
    </source>
</evidence>
<proteinExistence type="predicted"/>
<dbReference type="GO" id="GO:0055038">
    <property type="term" value="C:recycling endosome membrane"/>
    <property type="evidence" value="ECO:0007669"/>
    <property type="project" value="TreeGrafter"/>
</dbReference>
<dbReference type="RefSeq" id="XP_007406827.1">
    <property type="nucleotide sequence ID" value="XM_007406765.1"/>
</dbReference>